<dbReference type="InterPro" id="IPR003963">
    <property type="entry name" value="Bi-component_toxin_staph"/>
</dbReference>
<evidence type="ECO:0000313" key="9">
    <source>
        <dbReference type="Proteomes" id="UP000572988"/>
    </source>
</evidence>
<dbReference type="InterPro" id="IPR016183">
    <property type="entry name" value="Leukocidin/Hemolysin_toxin"/>
</dbReference>
<proteinExistence type="inferred from homology"/>
<feature type="chain" id="PRO_5044662701" evidence="3">
    <location>
        <begin position="30"/>
        <end position="313"/>
    </location>
</feature>
<dbReference type="GO" id="GO:0005576">
    <property type="term" value="C:extracellular region"/>
    <property type="evidence" value="ECO:0007669"/>
    <property type="project" value="InterPro"/>
</dbReference>
<dbReference type="EMBL" id="POVK01000057">
    <property type="protein sequence ID" value="NHA35105.1"/>
    <property type="molecule type" value="Genomic_DNA"/>
</dbReference>
<sequence>MKKNRLLKSVAAFSLIASFIVAEQQDVFAANDFEDIGDNAQVIKRTQDISSKRWGVTQNIQFDFIKDPKYDKDALIIKTQGYIKPRTTYQRNFQYKSVFQMYWPFQYNVSIKLADKNTNIINYLPKNKTDSVDVKETLGYTVGGTFKPDPFININGSSNYTKTISYNQSNYVSEVEQQNSKNVAWGVKANEFYRDGKRVSAYDDYLFFGGNTYHDSPRDYFVPDNQLPPLVLSGFNPSFLTTVSHDKNSSETSEIEISLGRNMDITNVWRHIPDPYSNYLVAKRTHNAFVNRNFTVKYEVNWKTHEIKVKGKN</sequence>
<protein>
    <submittedName>
        <fullName evidence="6">Beta-channel forming cytolysin</fullName>
    </submittedName>
    <submittedName>
        <fullName evidence="7">LukS-PV</fullName>
    </submittedName>
</protein>
<dbReference type="PRINTS" id="PR01468">
    <property type="entry name" value="BICOMPNTOXIN"/>
</dbReference>
<evidence type="ECO:0000259" key="4">
    <source>
        <dbReference type="Pfam" id="PF07968"/>
    </source>
</evidence>
<dbReference type="SUPFAM" id="SSF56959">
    <property type="entry name" value="Leukocidin-like"/>
    <property type="match status" value="1"/>
</dbReference>
<dbReference type="Pfam" id="PF07968">
    <property type="entry name" value="Leukocidin"/>
    <property type="match status" value="1"/>
</dbReference>
<evidence type="ECO:0000313" key="6">
    <source>
        <dbReference type="EMBL" id="NHA35105.1"/>
    </source>
</evidence>
<name>A0A7Z7VWT7_STASC</name>
<evidence type="ECO:0000256" key="1">
    <source>
        <dbReference type="ARBA" id="ARBA00009831"/>
    </source>
</evidence>
<dbReference type="Gene3D" id="2.70.240.10">
    <property type="entry name" value="Leukocidin/porin MspA"/>
    <property type="match status" value="1"/>
</dbReference>
<dbReference type="Proteomes" id="UP000264146">
    <property type="component" value="Chromosome"/>
</dbReference>
<evidence type="ECO:0000313" key="7">
    <source>
        <dbReference type="EMBL" id="SUM88271.1"/>
    </source>
</evidence>
<dbReference type="AlphaFoldDB" id="A0A7Z7VWT7"/>
<dbReference type="EMBL" id="LR962863">
    <property type="protein sequence ID" value="CAD7359398.1"/>
    <property type="molecule type" value="Genomic_DNA"/>
</dbReference>
<reference evidence="6 9" key="1">
    <citation type="submission" date="2018-01" db="EMBL/GenBank/DDBJ databases">
        <title>Complete genome sequence of Staphylococcus Scheliferi isolated from human.</title>
        <authorList>
            <person name="Abouelkhair M.A."/>
            <person name="Bemis D.A."/>
            <person name="Kania S.A."/>
        </authorList>
    </citation>
    <scope>NUCLEOTIDE SEQUENCE [LARGE SCALE GENOMIC DNA]</scope>
    <source>
        <strain evidence="6 9">ATCC 43808</strain>
    </source>
</reference>
<organism evidence="7">
    <name type="scientific">Staphylococcus schleiferi</name>
    <dbReference type="NCBI Taxonomy" id="1295"/>
    <lineage>
        <taxon>Bacteria</taxon>
        <taxon>Bacillati</taxon>
        <taxon>Bacillota</taxon>
        <taxon>Bacilli</taxon>
        <taxon>Bacillales</taxon>
        <taxon>Staphylococcaceae</taxon>
        <taxon>Staphylococcus</taxon>
    </lineage>
</organism>
<keyword evidence="2 3" id="KW-0732">Signal</keyword>
<evidence type="ECO:0000256" key="3">
    <source>
        <dbReference type="SAM" id="SignalP"/>
    </source>
</evidence>
<dbReference type="RefSeq" id="WP_016425429.1">
    <property type="nucleotide sequence ID" value="NZ_CABKRV010000001.1"/>
</dbReference>
<evidence type="ECO:0000313" key="8">
    <source>
        <dbReference type="Proteomes" id="UP000264146"/>
    </source>
</evidence>
<dbReference type="GO" id="GO:0051715">
    <property type="term" value="P:cytolysis in another organism"/>
    <property type="evidence" value="ECO:0007669"/>
    <property type="project" value="InterPro"/>
</dbReference>
<evidence type="ECO:0000313" key="5">
    <source>
        <dbReference type="EMBL" id="CAD7359398.1"/>
    </source>
</evidence>
<accession>A0A7Z7VWT7</accession>
<dbReference type="Proteomes" id="UP000572988">
    <property type="component" value="Unassembled WGS sequence"/>
</dbReference>
<feature type="signal peptide" evidence="3">
    <location>
        <begin position="1"/>
        <end position="29"/>
    </location>
</feature>
<dbReference type="EMBL" id="UHEF01000001">
    <property type="protein sequence ID" value="SUM88271.1"/>
    <property type="molecule type" value="Genomic_DNA"/>
</dbReference>
<dbReference type="InterPro" id="IPR036435">
    <property type="entry name" value="Leukocidin/porin_MspA_sf"/>
</dbReference>
<reference evidence="5 8" key="3">
    <citation type="submission" date="2020-11" db="EMBL/GenBank/DDBJ databases">
        <authorList>
            <consortium name="Pathogen Informatics"/>
        </authorList>
    </citation>
    <scope>NUCLEOTIDE SEQUENCE [LARGE SCALE GENOMIC DNA]</scope>
    <source>
        <strain evidence="5 8">NCTC12218</strain>
    </source>
</reference>
<feature type="domain" description="Leukocidin/Hemolysin toxin" evidence="4">
    <location>
        <begin position="58"/>
        <end position="304"/>
    </location>
</feature>
<evidence type="ECO:0000256" key="2">
    <source>
        <dbReference type="ARBA" id="ARBA00022729"/>
    </source>
</evidence>
<comment type="similarity">
    <text evidence="1">Belongs to the aerolysin family.</text>
</comment>
<keyword evidence="9" id="KW-1185">Reference proteome</keyword>
<gene>
    <name evidence="7" type="primary">lukS-PV_1</name>
    <name evidence="6" type="ORF">C1O36_11605</name>
    <name evidence="7" type="ORF">NCTC12218_01043</name>
</gene>
<dbReference type="NCBIfam" id="TIGR01002">
    <property type="entry name" value="hlyII"/>
    <property type="match status" value="1"/>
</dbReference>
<reference evidence="7" key="2">
    <citation type="submission" date="2018-06" db="EMBL/GenBank/DDBJ databases">
        <authorList>
            <consortium name="Pathogen Informatics"/>
            <person name="Doyle S."/>
        </authorList>
    </citation>
    <scope>NUCLEOTIDE SEQUENCE [LARGE SCALE GENOMIC DNA]</scope>
    <source>
        <strain evidence="7">NCTC12218</strain>
    </source>
</reference>